<reference evidence="2" key="1">
    <citation type="submission" date="2023-10" db="EMBL/GenBank/DDBJ databases">
        <authorList>
            <person name="Chen Y."/>
            <person name="Shah S."/>
            <person name="Dougan E. K."/>
            <person name="Thang M."/>
            <person name="Chan C."/>
        </authorList>
    </citation>
    <scope>NUCLEOTIDE SEQUENCE [LARGE SCALE GENOMIC DNA]</scope>
</reference>
<dbReference type="SUPFAM" id="SSF53448">
    <property type="entry name" value="Nucleotide-diphospho-sugar transferases"/>
    <property type="match status" value="1"/>
</dbReference>
<dbReference type="EMBL" id="CAUYUJ010016554">
    <property type="protein sequence ID" value="CAK0866618.1"/>
    <property type="molecule type" value="Genomic_DNA"/>
</dbReference>
<evidence type="ECO:0008006" key="4">
    <source>
        <dbReference type="Google" id="ProtNLM"/>
    </source>
</evidence>
<dbReference type="Proteomes" id="UP001189429">
    <property type="component" value="Unassembled WGS sequence"/>
</dbReference>
<comment type="caution">
    <text evidence="2">The sequence shown here is derived from an EMBL/GenBank/DDBJ whole genome shotgun (WGS) entry which is preliminary data.</text>
</comment>
<proteinExistence type="predicted"/>
<evidence type="ECO:0000313" key="3">
    <source>
        <dbReference type="Proteomes" id="UP001189429"/>
    </source>
</evidence>
<organism evidence="2 3">
    <name type="scientific">Prorocentrum cordatum</name>
    <dbReference type="NCBI Taxonomy" id="2364126"/>
    <lineage>
        <taxon>Eukaryota</taxon>
        <taxon>Sar</taxon>
        <taxon>Alveolata</taxon>
        <taxon>Dinophyceae</taxon>
        <taxon>Prorocentrales</taxon>
        <taxon>Prorocentraceae</taxon>
        <taxon>Prorocentrum</taxon>
    </lineage>
</organism>
<accession>A0ABN9V1I5</accession>
<dbReference type="InterPro" id="IPR029044">
    <property type="entry name" value="Nucleotide-diphossugar_trans"/>
</dbReference>
<sequence>MNVRLLLILYWIGWIAVVVVIDPRAFVHGSMVLHAASAAQSPEYHSSQPAPSQSLLEQTTTPRSYSQPALPKPTHEQTTTQQASGQSHTFQQLTEAGKSGPVVGGPVELHEVAQQIVKSGWQLLNLSAQAVQLVLNAVPIDLERQPEPRARVYSLGSSEGRLHLPPVEYSLIVNMHNRYKRLVTVLASYLITARGSYELLAFCDGCNAKTLQRAEETFDTYLPIVWNGSATACSPEFLKKVAGHVKRGKSDQRFWKPVREMCFATCGDSFFRRCGSLRRVVLVDQPSAIFETASNNRGAVLAEGQFLIIMQDDWVMTQIGWNVHMSLPARLYDDVFGISGNCAHGWHDLPSTSVGRCADLERARPLDPRLVNKSGTFFVRPTGNRGPLLYNASKFRQMGYLNELHFLMDKDEHTLHALAVRSQGWVSGYVPLQMIVLGEAGRLDSDSVDFHQDNGFKTREAEKEYKQWRKDRGKTAKFRQPAKGSRGMPTDLGGERNLSIGWFSFDSCAT</sequence>
<gene>
    <name evidence="2" type="ORF">PCOR1329_LOCUS53752</name>
</gene>
<evidence type="ECO:0000313" key="2">
    <source>
        <dbReference type="EMBL" id="CAK0866618.1"/>
    </source>
</evidence>
<feature type="region of interest" description="Disordered" evidence="1">
    <location>
        <begin position="42"/>
        <end position="99"/>
    </location>
</feature>
<protein>
    <recommendedName>
        <fullName evidence="4">Protein xylosyltransferase</fullName>
    </recommendedName>
</protein>
<keyword evidence="3" id="KW-1185">Reference proteome</keyword>
<feature type="compositionally biased region" description="Polar residues" evidence="1">
    <location>
        <begin position="42"/>
        <end position="67"/>
    </location>
</feature>
<evidence type="ECO:0000256" key="1">
    <source>
        <dbReference type="SAM" id="MobiDB-lite"/>
    </source>
</evidence>
<feature type="region of interest" description="Disordered" evidence="1">
    <location>
        <begin position="468"/>
        <end position="491"/>
    </location>
</feature>
<feature type="compositionally biased region" description="Polar residues" evidence="1">
    <location>
        <begin position="76"/>
        <end position="94"/>
    </location>
</feature>
<name>A0ABN9V1I5_9DINO</name>